<dbReference type="KEGG" id="coh:EAV92_11650"/>
<dbReference type="InterPro" id="IPR014255">
    <property type="entry name" value="Spore_coat_CotS"/>
</dbReference>
<name>A0A3G3JY36_9BACL</name>
<dbReference type="PANTHER" id="PTHR39179:SF1">
    <property type="entry name" value="SPORE COAT PROTEIN I"/>
    <property type="match status" value="1"/>
</dbReference>
<dbReference type="InterPro" id="IPR011009">
    <property type="entry name" value="Kinase-like_dom_sf"/>
</dbReference>
<dbReference type="Pfam" id="PF01636">
    <property type="entry name" value="APH"/>
    <property type="match status" value="1"/>
</dbReference>
<dbReference type="InterPro" id="IPR047175">
    <property type="entry name" value="CotS-like"/>
</dbReference>
<keyword evidence="3" id="KW-1185">Reference proteome</keyword>
<protein>
    <submittedName>
        <fullName evidence="2">CotS family spore coat protein</fullName>
    </submittedName>
</protein>
<dbReference type="Proteomes" id="UP000269097">
    <property type="component" value="Chromosome"/>
</dbReference>
<reference evidence="2 3" key="1">
    <citation type="submission" date="2018-10" db="EMBL/GenBank/DDBJ databases">
        <title>Genome Sequence of Cohnella sp.</title>
        <authorList>
            <person name="Srinivasan S."/>
            <person name="Kim M.K."/>
        </authorList>
    </citation>
    <scope>NUCLEOTIDE SEQUENCE [LARGE SCALE GENOMIC DNA]</scope>
    <source>
        <strain evidence="2 3">18JY8-7</strain>
    </source>
</reference>
<proteinExistence type="predicted"/>
<dbReference type="AlphaFoldDB" id="A0A3G3JY36"/>
<feature type="domain" description="Aminoglycoside phosphotransferase" evidence="1">
    <location>
        <begin position="33"/>
        <end position="266"/>
    </location>
</feature>
<sequence length="325" mass="36692">MTVSSAGDAIRVLEQYAVEVRNVRLVHAAESKAIWKVDASGGPLGLKRFKYGKDRMLFAIQAQKHLQDRGGPVPSVRLTRGREPFAENGGHVYMLYDWTTGRKPSFGAPADLRQAVRLLARFHAASAGFRPEVRCRESSKWGKWPEQYEAMEAHLRQWQEGGSDRKLESVLKPYWQDLIRIAGQARSELGESAYDSLVRSGSPHLCHQDFSEGNVLLHGEGGTVLDLDSVTYDFPARDLRKLILKRMQVKGRWDPELFARILKWYNDVHPLGGEQTELLRIDLLFPHLFHETAKNPYRNGSPVPAAKLLTAVRIERGKAADLFGL</sequence>
<dbReference type="Gene3D" id="3.30.200.20">
    <property type="entry name" value="Phosphorylase Kinase, domain 1"/>
    <property type="match status" value="1"/>
</dbReference>
<dbReference type="GO" id="GO:0042601">
    <property type="term" value="C:endospore-forming forespore"/>
    <property type="evidence" value="ECO:0007669"/>
    <property type="project" value="TreeGrafter"/>
</dbReference>
<evidence type="ECO:0000259" key="1">
    <source>
        <dbReference type="Pfam" id="PF01636"/>
    </source>
</evidence>
<dbReference type="RefSeq" id="WP_123041246.1">
    <property type="nucleotide sequence ID" value="NZ_CP033433.1"/>
</dbReference>
<dbReference type="NCBIfam" id="TIGR02906">
    <property type="entry name" value="spore_CotS"/>
    <property type="match status" value="1"/>
</dbReference>
<dbReference type="EMBL" id="CP033433">
    <property type="protein sequence ID" value="AYQ73164.1"/>
    <property type="molecule type" value="Genomic_DNA"/>
</dbReference>
<dbReference type="InterPro" id="IPR002575">
    <property type="entry name" value="Aminoglycoside_PTrfase"/>
</dbReference>
<gene>
    <name evidence="2" type="ORF">EAV92_11650</name>
</gene>
<dbReference type="Gene3D" id="3.90.1200.10">
    <property type="match status" value="1"/>
</dbReference>
<accession>A0A3G3JY36</accession>
<organism evidence="2 3">
    <name type="scientific">Cohnella candidum</name>
    <dbReference type="NCBI Taxonomy" id="2674991"/>
    <lineage>
        <taxon>Bacteria</taxon>
        <taxon>Bacillati</taxon>
        <taxon>Bacillota</taxon>
        <taxon>Bacilli</taxon>
        <taxon>Bacillales</taxon>
        <taxon>Paenibacillaceae</taxon>
        <taxon>Cohnella</taxon>
    </lineage>
</organism>
<keyword evidence="2" id="KW-0946">Virion</keyword>
<evidence type="ECO:0000313" key="3">
    <source>
        <dbReference type="Proteomes" id="UP000269097"/>
    </source>
</evidence>
<evidence type="ECO:0000313" key="2">
    <source>
        <dbReference type="EMBL" id="AYQ73164.1"/>
    </source>
</evidence>
<dbReference type="SUPFAM" id="SSF56112">
    <property type="entry name" value="Protein kinase-like (PK-like)"/>
    <property type="match status" value="1"/>
</dbReference>
<keyword evidence="2" id="KW-0167">Capsid protein</keyword>
<dbReference type="PANTHER" id="PTHR39179">
    <property type="entry name" value="SPORE COAT PROTEIN I"/>
    <property type="match status" value="1"/>
</dbReference>